<keyword evidence="2" id="KW-0081">Bacteriolytic enzyme</keyword>
<protein>
    <submittedName>
        <fullName evidence="4">Lysin A</fullName>
    </submittedName>
</protein>
<keyword evidence="1" id="KW-0929">Antimicrobial</keyword>
<evidence type="ECO:0000256" key="2">
    <source>
        <dbReference type="ARBA" id="ARBA00022638"/>
    </source>
</evidence>
<dbReference type="GeneID" id="63209840"/>
<keyword evidence="5" id="KW-1185">Reference proteome</keyword>
<reference evidence="5" key="1">
    <citation type="submission" date="2018-07" db="EMBL/GenBank/DDBJ databases">
        <authorList>
            <person name="Quirk P.G."/>
            <person name="Krulwich T.A."/>
        </authorList>
    </citation>
    <scope>NUCLEOTIDE SEQUENCE [LARGE SCALE GENOMIC DNA]</scope>
</reference>
<name>A0A345MBG2_9CAUD</name>
<dbReference type="SUPFAM" id="SSF55846">
    <property type="entry name" value="N-acetylmuramoyl-L-alanine amidase-like"/>
    <property type="match status" value="1"/>
</dbReference>
<sequence>MALLGQLTVNSSPDEVAEAIIKETIERGYTRDESIACDSTLRQESGLRMVWDSSKRWFGYAQQDAGYKDRMDPNGNLRGFLDRLDVKRKSAGASSDIWKNIFWLQQRPGEPTADLAYANGRKAYLTEIKQHVAAASADYEKYSGGVVVPDNRPDFNEYQIWSANYSSRGGVKPTMFLLHTQEGDGNADSLAKYFTPASQVSYHYTISKGANDDGVTVVDCVDTDYTSWSVGNANSISINLCFAGSRASWSREQWLAKAGRAIDVAGYLAVQDAQKYGFSTLVVPPPYSNGKPGISDHRWVTDVFGWGTHTDVGANFPWDVLAASVAKYSGATTTPTTPEFTYPSTDVMIREIWEQLRGPKGKGWPQLGQNGKGENLSLVDAIAELKAAA</sequence>
<dbReference type="GO" id="GO:0001897">
    <property type="term" value="P:symbiont-mediated cytolysis of host cell"/>
    <property type="evidence" value="ECO:0007669"/>
    <property type="project" value="UniProtKB-ARBA"/>
</dbReference>
<gene>
    <name evidence="4" type="primary">27</name>
    <name evidence="4" type="ORF">SEA_BROMDEN_27</name>
</gene>
<accession>A0A345MBG2</accession>
<dbReference type="Proteomes" id="UP000258832">
    <property type="component" value="Segment"/>
</dbReference>
<dbReference type="Gene3D" id="3.40.80.10">
    <property type="entry name" value="Peptidoglycan recognition protein-like"/>
    <property type="match status" value="1"/>
</dbReference>
<feature type="domain" description="N-acetylmuramoyl-L-alanine amidase" evidence="3">
    <location>
        <begin position="160"/>
        <end position="313"/>
    </location>
</feature>
<dbReference type="InterPro" id="IPR002502">
    <property type="entry name" value="Amidase_domain"/>
</dbReference>
<proteinExistence type="predicted"/>
<evidence type="ECO:0000259" key="3">
    <source>
        <dbReference type="SMART" id="SM00644"/>
    </source>
</evidence>
<organism evidence="4 5">
    <name type="scientific">Mycobacterium phage Bromden</name>
    <dbReference type="NCBI Taxonomy" id="2283252"/>
    <lineage>
        <taxon>Viruses</taxon>
        <taxon>Duplodnaviria</taxon>
        <taxon>Heunggongvirae</taxon>
        <taxon>Uroviricota</taxon>
        <taxon>Caudoviricetes</taxon>
        <taxon>Vilmaviridae</taxon>
        <taxon>Lclasvirinae</taxon>
        <taxon>Bromdenvirus</taxon>
        <taxon>Bromdenvirus bromden</taxon>
    </lineage>
</organism>
<dbReference type="GO" id="GO:0008745">
    <property type="term" value="F:N-acetylmuramoyl-L-alanine amidase activity"/>
    <property type="evidence" value="ECO:0007669"/>
    <property type="project" value="InterPro"/>
</dbReference>
<dbReference type="GO" id="GO:0042742">
    <property type="term" value="P:defense response to bacterium"/>
    <property type="evidence" value="ECO:0007669"/>
    <property type="project" value="UniProtKB-KW"/>
</dbReference>
<dbReference type="GO" id="GO:0009253">
    <property type="term" value="P:peptidoglycan catabolic process"/>
    <property type="evidence" value="ECO:0007669"/>
    <property type="project" value="InterPro"/>
</dbReference>
<dbReference type="EMBL" id="MH576973">
    <property type="protein sequence ID" value="AXH67833.1"/>
    <property type="molecule type" value="Genomic_DNA"/>
</dbReference>
<dbReference type="RefSeq" id="YP_010013257.1">
    <property type="nucleotide sequence ID" value="NC_053510.1"/>
</dbReference>
<dbReference type="InterPro" id="IPR036505">
    <property type="entry name" value="Amidase/PGRP_sf"/>
</dbReference>
<dbReference type="KEGG" id="vg:63209840"/>
<evidence type="ECO:0000313" key="4">
    <source>
        <dbReference type="EMBL" id="AXH67833.1"/>
    </source>
</evidence>
<evidence type="ECO:0000313" key="5">
    <source>
        <dbReference type="Proteomes" id="UP000258832"/>
    </source>
</evidence>
<evidence type="ECO:0000256" key="1">
    <source>
        <dbReference type="ARBA" id="ARBA00022529"/>
    </source>
</evidence>
<dbReference type="Pfam" id="PF01510">
    <property type="entry name" value="Amidase_2"/>
    <property type="match status" value="1"/>
</dbReference>
<dbReference type="SMART" id="SM00644">
    <property type="entry name" value="Ami_2"/>
    <property type="match status" value="1"/>
</dbReference>